<sequence length="396" mass="44515">MNAKLDRLGTETAFAVSAQAKAWADKGNKVYPFHLGDINLQTPSNIREATNRYMNDAKNGYCAPEGIPELRLALAHDVGSKRGVEYGLENVVIQPGGKPTIWKFLATVMNEGDEALYPNPGYPIYESQIGYQGGIPVPYSYNETDTGFEIDMEKLRNSITDKTTILIYNNYQNPMSASSSLEEMQSLAALATEHDLWVLSDDAYFEIRYTDRSPRSIVSIPGMKERTVILYTFSKKFAMTGWRVGASIGPEKVIRHMARFNINDESCTNHFIQHALAEVIREDQSGSKRILSELKSRRDICFSGLNTINGVSLQLPESTFYLFPNVTDVMANKGYTDLDLFRTDALEATGVSFCSRHHFGSPLADEENHYIRFAYSSIEQEDIQEGMGKLKSWIED</sequence>
<dbReference type="PANTHER" id="PTHR46383">
    <property type="entry name" value="ASPARTATE AMINOTRANSFERASE"/>
    <property type="match status" value="1"/>
</dbReference>
<keyword evidence="3" id="KW-0032">Aminotransferase</keyword>
<comment type="similarity">
    <text evidence="2">Belongs to the class-I pyridoxal-phosphate-dependent aminotransferase family.</text>
</comment>
<evidence type="ECO:0000313" key="7">
    <source>
        <dbReference type="EMBL" id="SUZ86811.1"/>
    </source>
</evidence>
<dbReference type="GO" id="GO:0030170">
    <property type="term" value="F:pyridoxal phosphate binding"/>
    <property type="evidence" value="ECO:0007669"/>
    <property type="project" value="InterPro"/>
</dbReference>
<dbReference type="InterPro" id="IPR050596">
    <property type="entry name" value="AspAT/PAT-like"/>
</dbReference>
<evidence type="ECO:0000256" key="4">
    <source>
        <dbReference type="ARBA" id="ARBA00022679"/>
    </source>
</evidence>
<name>A0A381R4W7_9ZZZZ</name>
<organism evidence="7">
    <name type="scientific">marine metagenome</name>
    <dbReference type="NCBI Taxonomy" id="408172"/>
    <lineage>
        <taxon>unclassified sequences</taxon>
        <taxon>metagenomes</taxon>
        <taxon>ecological metagenomes</taxon>
    </lineage>
</organism>
<evidence type="ECO:0000259" key="6">
    <source>
        <dbReference type="Pfam" id="PF00155"/>
    </source>
</evidence>
<keyword evidence="5" id="KW-0663">Pyridoxal phosphate</keyword>
<dbReference type="InterPro" id="IPR015424">
    <property type="entry name" value="PyrdxlP-dep_Trfase"/>
</dbReference>
<comment type="cofactor">
    <cofactor evidence="1">
        <name>pyridoxal 5'-phosphate</name>
        <dbReference type="ChEBI" id="CHEBI:597326"/>
    </cofactor>
</comment>
<gene>
    <name evidence="7" type="ORF">METZ01_LOCUS39665</name>
</gene>
<evidence type="ECO:0000256" key="1">
    <source>
        <dbReference type="ARBA" id="ARBA00001933"/>
    </source>
</evidence>
<dbReference type="PANTHER" id="PTHR46383:SF1">
    <property type="entry name" value="ASPARTATE AMINOTRANSFERASE"/>
    <property type="match status" value="1"/>
</dbReference>
<dbReference type="Pfam" id="PF00155">
    <property type="entry name" value="Aminotran_1_2"/>
    <property type="match status" value="1"/>
</dbReference>
<evidence type="ECO:0000256" key="2">
    <source>
        <dbReference type="ARBA" id="ARBA00007441"/>
    </source>
</evidence>
<dbReference type="GO" id="GO:0006520">
    <property type="term" value="P:amino acid metabolic process"/>
    <property type="evidence" value="ECO:0007669"/>
    <property type="project" value="InterPro"/>
</dbReference>
<dbReference type="GO" id="GO:0008483">
    <property type="term" value="F:transaminase activity"/>
    <property type="evidence" value="ECO:0007669"/>
    <property type="project" value="UniProtKB-KW"/>
</dbReference>
<dbReference type="CDD" id="cd00609">
    <property type="entry name" value="AAT_like"/>
    <property type="match status" value="1"/>
</dbReference>
<evidence type="ECO:0000256" key="5">
    <source>
        <dbReference type="ARBA" id="ARBA00022898"/>
    </source>
</evidence>
<dbReference type="SUPFAM" id="SSF53383">
    <property type="entry name" value="PLP-dependent transferases"/>
    <property type="match status" value="1"/>
</dbReference>
<dbReference type="Gene3D" id="3.90.1150.10">
    <property type="entry name" value="Aspartate Aminotransferase, domain 1"/>
    <property type="match status" value="1"/>
</dbReference>
<feature type="domain" description="Aminotransferase class I/classII large" evidence="6">
    <location>
        <begin position="38"/>
        <end position="387"/>
    </location>
</feature>
<accession>A0A381R4W7</accession>
<dbReference type="AlphaFoldDB" id="A0A381R4W7"/>
<dbReference type="InterPro" id="IPR015422">
    <property type="entry name" value="PyrdxlP-dep_Trfase_small"/>
</dbReference>
<proteinExistence type="inferred from homology"/>
<dbReference type="InterPro" id="IPR004839">
    <property type="entry name" value="Aminotransferase_I/II_large"/>
</dbReference>
<reference evidence="7" key="1">
    <citation type="submission" date="2018-05" db="EMBL/GenBank/DDBJ databases">
        <authorList>
            <person name="Lanie J.A."/>
            <person name="Ng W.-L."/>
            <person name="Kazmierczak K.M."/>
            <person name="Andrzejewski T.M."/>
            <person name="Davidsen T.M."/>
            <person name="Wayne K.J."/>
            <person name="Tettelin H."/>
            <person name="Glass J.I."/>
            <person name="Rusch D."/>
            <person name="Podicherti R."/>
            <person name="Tsui H.-C.T."/>
            <person name="Winkler M.E."/>
        </authorList>
    </citation>
    <scope>NUCLEOTIDE SEQUENCE</scope>
</reference>
<dbReference type="InterPro" id="IPR015421">
    <property type="entry name" value="PyrdxlP-dep_Trfase_major"/>
</dbReference>
<dbReference type="Gene3D" id="3.40.640.10">
    <property type="entry name" value="Type I PLP-dependent aspartate aminotransferase-like (Major domain)"/>
    <property type="match status" value="1"/>
</dbReference>
<evidence type="ECO:0000256" key="3">
    <source>
        <dbReference type="ARBA" id="ARBA00022576"/>
    </source>
</evidence>
<keyword evidence="4" id="KW-0808">Transferase</keyword>
<dbReference type="EMBL" id="UINC01001701">
    <property type="protein sequence ID" value="SUZ86811.1"/>
    <property type="molecule type" value="Genomic_DNA"/>
</dbReference>
<protein>
    <recommendedName>
        <fullName evidence="6">Aminotransferase class I/classII large domain-containing protein</fullName>
    </recommendedName>
</protein>